<organism evidence="2 3">
    <name type="scientific">Maridesulfovibrio salexigens (strain ATCC 14822 / DSM 2638 / NCIMB 8403 / VKM B-1763)</name>
    <name type="common">Desulfovibrio salexigens</name>
    <dbReference type="NCBI Taxonomy" id="526222"/>
    <lineage>
        <taxon>Bacteria</taxon>
        <taxon>Pseudomonadati</taxon>
        <taxon>Thermodesulfobacteriota</taxon>
        <taxon>Desulfovibrionia</taxon>
        <taxon>Desulfovibrionales</taxon>
        <taxon>Desulfovibrionaceae</taxon>
        <taxon>Maridesulfovibrio</taxon>
    </lineage>
</organism>
<dbReference type="AlphaFoldDB" id="C6C0G3"/>
<dbReference type="Proteomes" id="UP000002601">
    <property type="component" value="Chromosome"/>
</dbReference>
<dbReference type="OrthoDB" id="7594417at2"/>
<evidence type="ECO:0000313" key="2">
    <source>
        <dbReference type="EMBL" id="ACS79097.1"/>
    </source>
</evidence>
<protein>
    <submittedName>
        <fullName evidence="2">Uncharacterized protein</fullName>
    </submittedName>
</protein>
<keyword evidence="1" id="KW-0812">Transmembrane</keyword>
<proteinExistence type="predicted"/>
<evidence type="ECO:0000313" key="3">
    <source>
        <dbReference type="Proteomes" id="UP000002601"/>
    </source>
</evidence>
<dbReference type="HOGENOM" id="CLU_1508258_0_0_7"/>
<accession>C6C0G3</accession>
<feature type="transmembrane region" description="Helical" evidence="1">
    <location>
        <begin position="76"/>
        <end position="100"/>
    </location>
</feature>
<dbReference type="KEGG" id="dsa:Desal_1032"/>
<name>C6C0G3_MARSD</name>
<sequence length="178" mass="19804">MYAILTTPRFHSFIPPAIIVAVIFNMLSNDPGSKDISLLLVIYLVGAGGGVVSTYLRLKSMPDESFTYNKDSKDRLMAILQVYMSPVIAGVFAWLLYGLFATGILKGTMFPNFIGAEKVYYNVVQLFQDLKPEHLEDTALAILWAFIAGFSEKMLPNILDKLASQVEESDAGDPEWNR</sequence>
<feature type="transmembrane region" description="Helical" evidence="1">
    <location>
        <begin position="12"/>
        <end position="29"/>
    </location>
</feature>
<dbReference type="STRING" id="526222.Desal_1032"/>
<keyword evidence="1" id="KW-1133">Transmembrane helix</keyword>
<dbReference type="RefSeq" id="WP_015850916.1">
    <property type="nucleotide sequence ID" value="NC_012881.1"/>
</dbReference>
<reference evidence="2 3" key="1">
    <citation type="submission" date="2009-06" db="EMBL/GenBank/DDBJ databases">
        <title>Complete sequence of Desulfovibrio salexigens DSM 2638.</title>
        <authorList>
            <consortium name="US DOE Joint Genome Institute"/>
            <person name="Lucas S."/>
            <person name="Copeland A."/>
            <person name="Lapidus A."/>
            <person name="Glavina del Rio T."/>
            <person name="Tice H."/>
            <person name="Bruce D."/>
            <person name="Goodwin L."/>
            <person name="Pitluck S."/>
            <person name="Munk A.C."/>
            <person name="Brettin T."/>
            <person name="Detter J.C."/>
            <person name="Han C."/>
            <person name="Tapia R."/>
            <person name="Larimer F."/>
            <person name="Land M."/>
            <person name="Hauser L."/>
            <person name="Kyrpides N."/>
            <person name="Anderson I."/>
            <person name="Wall J.D."/>
            <person name="Arkin A.P."/>
            <person name="Dehal P."/>
            <person name="Chivian D."/>
            <person name="Giles B."/>
            <person name="Hazen T.C."/>
        </authorList>
    </citation>
    <scope>NUCLEOTIDE SEQUENCE [LARGE SCALE GENOMIC DNA]</scope>
    <source>
        <strain evidence="3">ATCC 14822 / DSM 2638 / NCIMB 8403 / VKM B-1763</strain>
    </source>
</reference>
<evidence type="ECO:0000256" key="1">
    <source>
        <dbReference type="SAM" id="Phobius"/>
    </source>
</evidence>
<gene>
    <name evidence="2" type="ordered locus">Desal_1032</name>
</gene>
<keyword evidence="1" id="KW-0472">Membrane</keyword>
<keyword evidence="3" id="KW-1185">Reference proteome</keyword>
<dbReference type="EMBL" id="CP001649">
    <property type="protein sequence ID" value="ACS79097.1"/>
    <property type="molecule type" value="Genomic_DNA"/>
</dbReference>
<dbReference type="eggNOG" id="ENOG5032P57">
    <property type="taxonomic scope" value="Bacteria"/>
</dbReference>
<feature type="transmembrane region" description="Helical" evidence="1">
    <location>
        <begin position="36"/>
        <end position="56"/>
    </location>
</feature>